<dbReference type="InterPro" id="IPR010994">
    <property type="entry name" value="RuvA_2-like"/>
</dbReference>
<feature type="compositionally biased region" description="Polar residues" evidence="7">
    <location>
        <begin position="348"/>
        <end position="357"/>
    </location>
</feature>
<dbReference type="SMART" id="SM00465">
    <property type="entry name" value="GIYc"/>
    <property type="match status" value="1"/>
</dbReference>
<dbReference type="InterPro" id="IPR000305">
    <property type="entry name" value="GIY-YIG_endonuc"/>
</dbReference>
<evidence type="ECO:0000256" key="3">
    <source>
        <dbReference type="ARBA" id="ARBA00022769"/>
    </source>
</evidence>
<dbReference type="NCBIfam" id="TIGR00194">
    <property type="entry name" value="uvrC"/>
    <property type="match status" value="1"/>
</dbReference>
<dbReference type="InterPro" id="IPR003583">
    <property type="entry name" value="Hlx-hairpin-Hlx_DNA-bd_motif"/>
</dbReference>
<keyword evidence="12" id="KW-1185">Reference proteome</keyword>
<dbReference type="Proteomes" id="UP000007360">
    <property type="component" value="Unassembled WGS sequence"/>
</dbReference>
<organism evidence="11 12">
    <name type="scientific">Methanobacterium formicicum (strain DSM 3637 / PP1)</name>
    <dbReference type="NCBI Taxonomy" id="1204725"/>
    <lineage>
        <taxon>Archaea</taxon>
        <taxon>Methanobacteriati</taxon>
        <taxon>Methanobacteriota</taxon>
        <taxon>Methanomada group</taxon>
        <taxon>Methanobacteria</taxon>
        <taxon>Methanobacteriales</taxon>
        <taxon>Methanobacteriaceae</taxon>
        <taxon>Methanobacterium</taxon>
    </lineage>
</organism>
<dbReference type="PROSITE" id="PS50151">
    <property type="entry name" value="UVR"/>
    <property type="match status" value="1"/>
</dbReference>
<dbReference type="SMART" id="SM00278">
    <property type="entry name" value="HhH1"/>
    <property type="match status" value="2"/>
</dbReference>
<feature type="compositionally biased region" description="Polar residues" evidence="7">
    <location>
        <begin position="364"/>
        <end position="375"/>
    </location>
</feature>
<evidence type="ECO:0000256" key="6">
    <source>
        <dbReference type="HAMAP-Rule" id="MF_00203"/>
    </source>
</evidence>
<dbReference type="SUPFAM" id="SSF82771">
    <property type="entry name" value="GIY-YIG endonuclease"/>
    <property type="match status" value="1"/>
</dbReference>
<sequence length="673" mass="76431">MSATISNPNDLPEKPGVYLLKDVNDEILYVGKAKSLKKRVKSYFKEELEDPKTRVLMSHFHHMDYLVTDTEKEALILESNLIKKHLPRYNIRLKDDKRYPYLQITSEDYPRLLITRNIREDGSHYYGPFTDVTSVRSLLKLLKPVFQLRDCKRMDGPCLNYQIDLCPAPCNGQVTREDYHENVEKVKLFLEGRQKEVMDLLQEEMEQAAGTHNYEKAGVIRDQLFSLGEVMEKQKMEFNRSLDQDVIASSNDGEVVVVVVFRVMNGKIMGKEDFLMEGAQENTSQEILAAFIKQYYSGPRQVPSEILLPVMIKDKELIEKWLSDKILADDIGDLDNSLKHGELDNSHKSGSLGNSLSPRDLDNSHNSGSLDNSHSPDPEINVINVEYRNGEKGIERDTSMIGNDIPNKAINDFAVSLRVPDEGLEQRLVQMVTKNASIILNHHKQARGALLDLKTYLKIPRIPRRIEAFDISNLSGQMAVASMVVFEDGKPSKNNYRKYKLETPGPDDYGMMREVLTRRYEKMVSKDEKPPDLVVVDGGRGQLNVAIDVLDSLGVKTGIIGLAKEFEQVFIPEVAIPLILPPNSPALHILQRVRDEAHRFAVKYHKNLRDKNLKSSPLDEIPGIGPKRKMNLLRHFGDNNSIKNASISEIAEVKGINNNLAREIHAHLHNARD</sequence>
<dbReference type="InterPro" id="IPR047296">
    <property type="entry name" value="GIY-YIG_UvrC_Cho"/>
</dbReference>
<dbReference type="GO" id="GO:0009432">
    <property type="term" value="P:SOS response"/>
    <property type="evidence" value="ECO:0007669"/>
    <property type="project" value="UniProtKB-UniRule"/>
</dbReference>
<reference evidence="11 12" key="1">
    <citation type="journal article" date="2012" name="J. Bacteriol.">
        <title>Draft genome sequence of Methanobacterium formicicum DSM 3637, an archaebacterium isolated from the methane producer amoeba Pelomyxa palustris.</title>
        <authorList>
            <person name="Gutierrez G."/>
        </authorList>
    </citation>
    <scope>NUCLEOTIDE SEQUENCE [LARGE SCALE GENOMIC DNA]</scope>
    <source>
        <strain evidence="12">DSM 3637 / PP1</strain>
    </source>
</reference>
<dbReference type="OrthoDB" id="121419at2157"/>
<dbReference type="PANTHER" id="PTHR30562:SF1">
    <property type="entry name" value="UVRABC SYSTEM PROTEIN C"/>
    <property type="match status" value="1"/>
</dbReference>
<dbReference type="InterPro" id="IPR035901">
    <property type="entry name" value="GIY-YIG_endonuc_sf"/>
</dbReference>
<dbReference type="Gene3D" id="1.10.150.20">
    <property type="entry name" value="5' to 3' exonuclease, C-terminal subdomain"/>
    <property type="match status" value="1"/>
</dbReference>
<dbReference type="Pfam" id="PF22920">
    <property type="entry name" value="UvrC_RNaseH"/>
    <property type="match status" value="1"/>
</dbReference>
<keyword evidence="2 6" id="KW-0227">DNA damage</keyword>
<dbReference type="InterPro" id="IPR038476">
    <property type="entry name" value="UvrC_RNase_H_dom_sf"/>
</dbReference>
<gene>
    <name evidence="6" type="primary">uvrC</name>
    <name evidence="11" type="ORF">A994_10419</name>
</gene>
<dbReference type="InterPro" id="IPR036876">
    <property type="entry name" value="UVR_dom_sf"/>
</dbReference>
<dbReference type="GO" id="GO:0009381">
    <property type="term" value="F:excinuclease ABC activity"/>
    <property type="evidence" value="ECO:0007669"/>
    <property type="project" value="UniProtKB-UniRule"/>
</dbReference>
<keyword evidence="5 6" id="KW-0234">DNA repair</keyword>
<evidence type="ECO:0000256" key="5">
    <source>
        <dbReference type="ARBA" id="ARBA00023204"/>
    </source>
</evidence>
<dbReference type="InterPro" id="IPR004791">
    <property type="entry name" value="UvrC"/>
</dbReference>
<dbReference type="InterPro" id="IPR050066">
    <property type="entry name" value="UvrABC_protein_C"/>
</dbReference>
<dbReference type="RefSeq" id="WP_004031542.1">
    <property type="nucleotide sequence ID" value="NZ_AMPO01000010.1"/>
</dbReference>
<comment type="function">
    <text evidence="6">The UvrABC repair system catalyzes the recognition and processing of DNA lesions. UvrC both incises the 5' and 3' sides of the lesion. The N-terminal half is responsible for the 3' incision and the C-terminal half is responsible for the 5' incision.</text>
</comment>
<dbReference type="HAMAP" id="MF_00203">
    <property type="entry name" value="UvrC"/>
    <property type="match status" value="1"/>
</dbReference>
<dbReference type="Pfam" id="PF14520">
    <property type="entry name" value="HHH_5"/>
    <property type="match status" value="1"/>
</dbReference>
<evidence type="ECO:0000256" key="7">
    <source>
        <dbReference type="SAM" id="MobiDB-lite"/>
    </source>
</evidence>
<feature type="domain" description="UVR" evidence="8">
    <location>
        <begin position="195"/>
        <end position="230"/>
    </location>
</feature>
<proteinExistence type="inferred from homology"/>
<feature type="region of interest" description="Disordered" evidence="7">
    <location>
        <begin position="342"/>
        <end position="381"/>
    </location>
</feature>
<dbReference type="CDD" id="cd10434">
    <property type="entry name" value="GIY-YIG_UvrC_Cho"/>
    <property type="match status" value="1"/>
</dbReference>
<dbReference type="Gene3D" id="3.40.1440.10">
    <property type="entry name" value="GIY-YIG endonuclease"/>
    <property type="match status" value="1"/>
</dbReference>
<dbReference type="Pfam" id="PF08459">
    <property type="entry name" value="UvrC_RNaseH_dom"/>
    <property type="match status" value="1"/>
</dbReference>
<dbReference type="GO" id="GO:0003677">
    <property type="term" value="F:DNA binding"/>
    <property type="evidence" value="ECO:0007669"/>
    <property type="project" value="UniProtKB-UniRule"/>
</dbReference>
<comment type="subunit">
    <text evidence="6">Interacts with UvrB in an incision complex.</text>
</comment>
<dbReference type="PATRIC" id="fig|1204725.3.peg.2098"/>
<dbReference type="PANTHER" id="PTHR30562">
    <property type="entry name" value="UVRC/OXIDOREDUCTASE"/>
    <property type="match status" value="1"/>
</dbReference>
<evidence type="ECO:0000256" key="2">
    <source>
        <dbReference type="ARBA" id="ARBA00022763"/>
    </source>
</evidence>
<evidence type="ECO:0000259" key="8">
    <source>
        <dbReference type="PROSITE" id="PS50151"/>
    </source>
</evidence>
<dbReference type="InterPro" id="IPR001162">
    <property type="entry name" value="UvrC_RNase_H_dom"/>
</dbReference>
<evidence type="ECO:0000256" key="1">
    <source>
        <dbReference type="ARBA" id="ARBA00022490"/>
    </source>
</evidence>
<comment type="similarity">
    <text evidence="6">Belongs to the UvrC family.</text>
</comment>
<dbReference type="SUPFAM" id="SSF46600">
    <property type="entry name" value="C-terminal UvrC-binding domain of UvrB"/>
    <property type="match status" value="1"/>
</dbReference>
<dbReference type="EMBL" id="AMPO01000010">
    <property type="protein sequence ID" value="EKF85025.1"/>
    <property type="molecule type" value="Genomic_DNA"/>
</dbReference>
<evidence type="ECO:0000259" key="10">
    <source>
        <dbReference type="PROSITE" id="PS50165"/>
    </source>
</evidence>
<evidence type="ECO:0000259" key="9">
    <source>
        <dbReference type="PROSITE" id="PS50164"/>
    </source>
</evidence>
<keyword evidence="1 6" id="KW-0963">Cytoplasm</keyword>
<feature type="domain" description="UvrC family homology region profile" evidence="10">
    <location>
        <begin position="246"/>
        <end position="550"/>
    </location>
</feature>
<dbReference type="Gene3D" id="3.30.420.340">
    <property type="entry name" value="UvrC, RNAse H endonuclease domain"/>
    <property type="match status" value="1"/>
</dbReference>
<dbReference type="PROSITE" id="PS50165">
    <property type="entry name" value="UVRC"/>
    <property type="match status" value="1"/>
</dbReference>
<keyword evidence="4 6" id="KW-0267">Excision nuclease</keyword>
<dbReference type="GO" id="GO:0005737">
    <property type="term" value="C:cytoplasm"/>
    <property type="evidence" value="ECO:0007669"/>
    <property type="project" value="UniProtKB-SubCell"/>
</dbReference>
<comment type="caution">
    <text evidence="11">The sequence shown here is derived from an EMBL/GenBank/DDBJ whole genome shotgun (WGS) entry which is preliminary data.</text>
</comment>
<keyword evidence="3 6" id="KW-0228">DNA excision</keyword>
<dbReference type="Pfam" id="PF01541">
    <property type="entry name" value="GIY-YIG"/>
    <property type="match status" value="1"/>
</dbReference>
<evidence type="ECO:0000256" key="4">
    <source>
        <dbReference type="ARBA" id="ARBA00022881"/>
    </source>
</evidence>
<feature type="domain" description="GIY-YIG" evidence="9">
    <location>
        <begin position="13"/>
        <end position="91"/>
    </location>
</feature>
<dbReference type="InterPro" id="IPR001943">
    <property type="entry name" value="UVR_dom"/>
</dbReference>
<name>K2RQJ0_METFP</name>
<dbReference type="PROSITE" id="PS50164">
    <property type="entry name" value="GIY_YIG"/>
    <property type="match status" value="1"/>
</dbReference>
<evidence type="ECO:0000313" key="12">
    <source>
        <dbReference type="Proteomes" id="UP000007360"/>
    </source>
</evidence>
<comment type="subcellular location">
    <subcellularLocation>
        <location evidence="6">Cytoplasm</location>
    </subcellularLocation>
</comment>
<dbReference type="FunFam" id="3.40.1440.10:FF:000001">
    <property type="entry name" value="UvrABC system protein C"/>
    <property type="match status" value="1"/>
</dbReference>
<evidence type="ECO:0000313" key="11">
    <source>
        <dbReference type="EMBL" id="EKF85025.1"/>
    </source>
</evidence>
<dbReference type="AlphaFoldDB" id="K2RQJ0"/>
<accession>K2RQJ0</accession>
<protein>
    <recommendedName>
        <fullName evidence="6">UvrABC system protein C</fullName>
        <shortName evidence="6">Protein UvrC</shortName>
    </recommendedName>
    <alternativeName>
        <fullName evidence="6">Excinuclease ABC subunit C</fullName>
    </alternativeName>
</protein>
<dbReference type="SUPFAM" id="SSF47781">
    <property type="entry name" value="RuvA domain 2-like"/>
    <property type="match status" value="1"/>
</dbReference>
<dbReference type="GO" id="GO:0009380">
    <property type="term" value="C:excinuclease repair complex"/>
    <property type="evidence" value="ECO:0007669"/>
    <property type="project" value="InterPro"/>
</dbReference>
<keyword evidence="6" id="KW-0742">SOS response</keyword>
<dbReference type="GO" id="GO:0006289">
    <property type="term" value="P:nucleotide-excision repair"/>
    <property type="evidence" value="ECO:0007669"/>
    <property type="project" value="UniProtKB-UniRule"/>
</dbReference>
<dbReference type="Pfam" id="PF02151">
    <property type="entry name" value="UVR"/>
    <property type="match status" value="1"/>
</dbReference>